<gene>
    <name evidence="1" type="ORF">COR50_14110</name>
</gene>
<accession>A0A291QW89</accession>
<reference evidence="1 2" key="1">
    <citation type="submission" date="2017-10" db="EMBL/GenBank/DDBJ databases">
        <title>Paenichitinophaga pekingensis gen. nov., sp. nov., isolated from activated sludge.</title>
        <authorList>
            <person name="Jin D."/>
            <person name="Kong X."/>
            <person name="Deng Y."/>
            <person name="Bai Z."/>
        </authorList>
    </citation>
    <scope>NUCLEOTIDE SEQUENCE [LARGE SCALE GENOMIC DNA]</scope>
    <source>
        <strain evidence="1 2">13</strain>
    </source>
</reference>
<dbReference type="Proteomes" id="UP000220133">
    <property type="component" value="Chromosome"/>
</dbReference>
<organism evidence="1 2">
    <name type="scientific">Chitinophaga caeni</name>
    <dbReference type="NCBI Taxonomy" id="2029983"/>
    <lineage>
        <taxon>Bacteria</taxon>
        <taxon>Pseudomonadati</taxon>
        <taxon>Bacteroidota</taxon>
        <taxon>Chitinophagia</taxon>
        <taxon>Chitinophagales</taxon>
        <taxon>Chitinophagaceae</taxon>
        <taxon>Chitinophaga</taxon>
    </lineage>
</organism>
<proteinExistence type="predicted"/>
<name>A0A291QW89_9BACT</name>
<evidence type="ECO:0000313" key="2">
    <source>
        <dbReference type="Proteomes" id="UP000220133"/>
    </source>
</evidence>
<dbReference type="RefSeq" id="WP_098194582.1">
    <property type="nucleotide sequence ID" value="NZ_CP023777.1"/>
</dbReference>
<dbReference type="KEGG" id="cbae:COR50_14110"/>
<evidence type="ECO:0000313" key="1">
    <source>
        <dbReference type="EMBL" id="ATL48205.1"/>
    </source>
</evidence>
<dbReference type="OrthoDB" id="1256414at2"/>
<keyword evidence="2" id="KW-1185">Reference proteome</keyword>
<protein>
    <submittedName>
        <fullName evidence="1">Uncharacterized protein</fullName>
    </submittedName>
</protein>
<dbReference type="EMBL" id="CP023777">
    <property type="protein sequence ID" value="ATL48205.1"/>
    <property type="molecule type" value="Genomic_DNA"/>
</dbReference>
<sequence length="165" mass="18422">MEGKRNSAFAKPSGKESFKNNNLIQQVVGSDPLVSVAPDIDWKIELKFTVVTPTLLEVAGNVKGKAFPAYESFIQDEAGMKVFLHTYSAPDRLQLGKELLNPSYDYRRSLSFRFELDAKGNFTGKMWLGGEEGAWNETTISAWNKLNFDKKPAPDLERGEGEGEN</sequence>
<dbReference type="AlphaFoldDB" id="A0A291QW89"/>